<dbReference type="PATRIC" id="fig|907348.3.peg.720"/>
<dbReference type="EMBL" id="AGRW01000038">
    <property type="protein sequence ID" value="EIC02490.1"/>
    <property type="molecule type" value="Genomic_DNA"/>
</dbReference>
<dbReference type="SUPFAM" id="SSF50939">
    <property type="entry name" value="Sialidases"/>
    <property type="match status" value="1"/>
</dbReference>
<gene>
    <name evidence="2" type="ORF">TresaDRAFT_2368</name>
</gene>
<dbReference type="OrthoDB" id="360550at2"/>
<keyword evidence="3" id="KW-1185">Reference proteome</keyword>
<evidence type="ECO:0008006" key="4">
    <source>
        <dbReference type="Google" id="ProtNLM"/>
    </source>
</evidence>
<reference evidence="2 3" key="1">
    <citation type="submission" date="2011-09" db="EMBL/GenBank/DDBJ databases">
        <title>The draft genome of Treponema saccharophilum DSM 2985.</title>
        <authorList>
            <consortium name="US DOE Joint Genome Institute (JGI-PGF)"/>
            <person name="Lucas S."/>
            <person name="Copeland A."/>
            <person name="Lapidus A."/>
            <person name="Glavina del Rio T."/>
            <person name="Dalin E."/>
            <person name="Tice H."/>
            <person name="Bruce D."/>
            <person name="Goodwin L."/>
            <person name="Pitluck S."/>
            <person name="Peters L."/>
            <person name="Kyrpides N."/>
            <person name="Mavromatis K."/>
            <person name="Ivanova N."/>
            <person name="Markowitz V."/>
            <person name="Cheng J.-F."/>
            <person name="Hugenholtz P."/>
            <person name="Woyke T."/>
            <person name="Wu D."/>
            <person name="Gronow S."/>
            <person name="Wellnitz S."/>
            <person name="Brambilla E."/>
            <person name="Klenk H.-P."/>
            <person name="Eisen J.A."/>
        </authorList>
    </citation>
    <scope>NUCLEOTIDE SEQUENCE [LARGE SCALE GENOMIC DNA]</scope>
    <source>
        <strain evidence="2 3">DSM 2985</strain>
    </source>
</reference>
<comment type="caution">
    <text evidence="2">The sequence shown here is derived from an EMBL/GenBank/DDBJ whole genome shotgun (WGS) entry which is preliminary data.</text>
</comment>
<dbReference type="InterPro" id="IPR036278">
    <property type="entry name" value="Sialidase_sf"/>
</dbReference>
<dbReference type="STRING" id="907348.TresaDRAFT_2368"/>
<protein>
    <recommendedName>
        <fullName evidence="4">Lipoprotein</fullName>
    </recommendedName>
</protein>
<evidence type="ECO:0000313" key="2">
    <source>
        <dbReference type="EMBL" id="EIC02490.1"/>
    </source>
</evidence>
<dbReference type="RefSeq" id="WP_002702956.1">
    <property type="nucleotide sequence ID" value="NZ_AGRW01000038.1"/>
</dbReference>
<dbReference type="eggNOG" id="ENOG502ZYCW">
    <property type="taxonomic scope" value="Bacteria"/>
</dbReference>
<feature type="chain" id="PRO_5003609718" description="Lipoprotein" evidence="1">
    <location>
        <begin position="26"/>
        <end position="417"/>
    </location>
</feature>
<keyword evidence="1" id="KW-0732">Signal</keyword>
<dbReference type="PROSITE" id="PS51257">
    <property type="entry name" value="PROKAR_LIPOPROTEIN"/>
    <property type="match status" value="1"/>
</dbReference>
<proteinExistence type="predicted"/>
<evidence type="ECO:0000256" key="1">
    <source>
        <dbReference type="SAM" id="SignalP"/>
    </source>
</evidence>
<feature type="signal peptide" evidence="1">
    <location>
        <begin position="1"/>
        <end position="25"/>
    </location>
</feature>
<sequence length="417" mass="45283">MKKNRTAFRIAAVVAGALVSLLASSCHDVIFDDIRKEVKLEDAQVSGSINSIVRYLVKNVPVETTNDDGTVTESFENIDYLFTQTGRIWKKDASYEKPHGWSEVKKPESDADYKYVNKLAADSDYLYAQLTLINEDTDDEELESSGCQLFYSADGGESWNPVSVSLDGTDTDTFASGSAVLFCTNAIKNEHRKAFVKISYTSSSTSNTKTRLFELNGGTASDVTETYASTDLSSGTDDDDEKSTGAKSCAYFNGNYYFSSSLAMVTDESADADATYIYYSSGDIIYYSADGTISDGKFADYVDVGCSTIYSMSLTKDYLYLGTADGIEHVAFEKDENDEPTRVPTSSTSDFSTNAASALSSYYEVNCVLAVDPTRSESANAIYGTSVFSGSPSSTGASQSNVGLWAYFSSRGSWNLE</sequence>
<accession>H7EIR2</accession>
<organism evidence="2 3">
    <name type="scientific">Treponema saccharophilum DSM 2985</name>
    <dbReference type="NCBI Taxonomy" id="907348"/>
    <lineage>
        <taxon>Bacteria</taxon>
        <taxon>Pseudomonadati</taxon>
        <taxon>Spirochaetota</taxon>
        <taxon>Spirochaetia</taxon>
        <taxon>Spirochaetales</taxon>
        <taxon>Treponemataceae</taxon>
        <taxon>Treponema</taxon>
    </lineage>
</organism>
<dbReference type="Proteomes" id="UP000003571">
    <property type="component" value="Unassembled WGS sequence"/>
</dbReference>
<name>H7EIR2_9SPIR</name>
<evidence type="ECO:0000313" key="3">
    <source>
        <dbReference type="Proteomes" id="UP000003571"/>
    </source>
</evidence>
<dbReference type="AlphaFoldDB" id="H7EIR2"/>